<feature type="region of interest" description="Disordered" evidence="1">
    <location>
        <begin position="30"/>
        <end position="51"/>
    </location>
</feature>
<dbReference type="AlphaFoldDB" id="A0A6J1WLM2"/>
<name>A0A6J1WLM2_GALME</name>
<dbReference type="PANTHER" id="PTHR31195">
    <property type="entry name" value="GEO02494P1"/>
    <property type="match status" value="1"/>
</dbReference>
<feature type="compositionally biased region" description="Basic and acidic residues" evidence="1">
    <location>
        <begin position="30"/>
        <end position="39"/>
    </location>
</feature>
<feature type="region of interest" description="Disordered" evidence="1">
    <location>
        <begin position="94"/>
        <end position="139"/>
    </location>
</feature>
<dbReference type="InParanoid" id="A0A6J1WLM2"/>
<evidence type="ECO:0000256" key="1">
    <source>
        <dbReference type="SAM" id="MobiDB-lite"/>
    </source>
</evidence>
<evidence type="ECO:0000313" key="3">
    <source>
        <dbReference type="Proteomes" id="UP001652740"/>
    </source>
</evidence>
<dbReference type="Pfam" id="PF15377">
    <property type="entry name" value="DUF4604"/>
    <property type="match status" value="1"/>
</dbReference>
<feature type="domain" description="DUF4604" evidence="2">
    <location>
        <begin position="5"/>
        <end position="80"/>
    </location>
</feature>
<protein>
    <submittedName>
        <fullName evidence="4">Uncharacterized protein KIAA1143 homolog</fullName>
    </submittedName>
</protein>
<dbReference type="InterPro" id="IPR040219">
    <property type="entry name" value="KIAA1143-like"/>
</dbReference>
<dbReference type="KEGG" id="gmw:113512593"/>
<organism evidence="3 4">
    <name type="scientific">Galleria mellonella</name>
    <name type="common">Greater wax moth</name>
    <dbReference type="NCBI Taxonomy" id="7137"/>
    <lineage>
        <taxon>Eukaryota</taxon>
        <taxon>Metazoa</taxon>
        <taxon>Ecdysozoa</taxon>
        <taxon>Arthropoda</taxon>
        <taxon>Hexapoda</taxon>
        <taxon>Insecta</taxon>
        <taxon>Pterygota</taxon>
        <taxon>Neoptera</taxon>
        <taxon>Endopterygota</taxon>
        <taxon>Lepidoptera</taxon>
        <taxon>Glossata</taxon>
        <taxon>Ditrysia</taxon>
        <taxon>Pyraloidea</taxon>
        <taxon>Pyralidae</taxon>
        <taxon>Galleriinae</taxon>
        <taxon>Galleria</taxon>
    </lineage>
</organism>
<evidence type="ECO:0000259" key="2">
    <source>
        <dbReference type="Pfam" id="PF15377"/>
    </source>
</evidence>
<dbReference type="PANTHER" id="PTHR31195:SF2">
    <property type="entry name" value="GEO02494P1"/>
    <property type="match status" value="1"/>
</dbReference>
<feature type="compositionally biased region" description="Acidic residues" evidence="1">
    <location>
        <begin position="128"/>
        <end position="139"/>
    </location>
</feature>
<dbReference type="RefSeq" id="XP_026752293.2">
    <property type="nucleotide sequence ID" value="XM_026896492.3"/>
</dbReference>
<keyword evidence="3" id="KW-1185">Reference proteome</keyword>
<gene>
    <name evidence="4" type="primary">LOC113512593</name>
</gene>
<proteinExistence type="predicted"/>
<dbReference type="InterPro" id="IPR027911">
    <property type="entry name" value="DUF4604"/>
</dbReference>
<feature type="compositionally biased region" description="Acidic residues" evidence="1">
    <location>
        <begin position="40"/>
        <end position="49"/>
    </location>
</feature>
<accession>A0A6J1WLM2</accession>
<evidence type="ECO:0000313" key="4">
    <source>
        <dbReference type="RefSeq" id="XP_026752293.2"/>
    </source>
</evidence>
<reference evidence="4" key="1">
    <citation type="submission" date="2025-08" db="UniProtKB">
        <authorList>
            <consortium name="RefSeq"/>
        </authorList>
    </citation>
    <scope>IDENTIFICATION</scope>
    <source>
        <tissue evidence="4">Whole larvae</tissue>
    </source>
</reference>
<dbReference type="Proteomes" id="UP001652740">
    <property type="component" value="Unplaced"/>
</dbReference>
<dbReference type="GeneID" id="113512593"/>
<dbReference type="FunCoup" id="A0A6J1WLM2">
    <property type="interactions" value="1378"/>
</dbReference>
<sequence length="139" mass="16024">MNRKRNVSYIKPEDPEFLKVLKRQAGYDDRNHKFDKLENTEEDFVDDTDNEKPQVVVLKEGDLTAEEADLEKKRIDKIVSETKANLNERVIFKRKLTSNSTNPSKASKSTPKESKKKKYNKRQLLSFGDDDGDDVGSSE</sequence>